<dbReference type="InterPro" id="IPR027417">
    <property type="entry name" value="P-loop_NTPase"/>
</dbReference>
<keyword evidence="3" id="KW-1185">Reference proteome</keyword>
<dbReference type="EMBL" id="JAATLM010000001">
    <property type="protein sequence ID" value="NIZ69578.1"/>
    <property type="molecule type" value="Genomic_DNA"/>
</dbReference>
<dbReference type="InterPro" id="IPR003593">
    <property type="entry name" value="AAA+_ATPase"/>
</dbReference>
<dbReference type="Gene3D" id="3.40.50.300">
    <property type="entry name" value="P-loop containing nucleotide triphosphate hydrolases"/>
    <property type="match status" value="1"/>
</dbReference>
<evidence type="ECO:0000313" key="3">
    <source>
        <dbReference type="Proteomes" id="UP000778951"/>
    </source>
</evidence>
<dbReference type="PANTHER" id="PTHR37291:SF1">
    <property type="entry name" value="TYPE IV METHYL-DIRECTED RESTRICTION ENZYME ECOKMCRB SUBUNIT"/>
    <property type="match status" value="1"/>
</dbReference>
<dbReference type="GO" id="GO:0016887">
    <property type="term" value="F:ATP hydrolysis activity"/>
    <property type="evidence" value="ECO:0007669"/>
    <property type="project" value="InterPro"/>
</dbReference>
<dbReference type="GO" id="GO:0005524">
    <property type="term" value="F:ATP binding"/>
    <property type="evidence" value="ECO:0007669"/>
    <property type="project" value="InterPro"/>
</dbReference>
<dbReference type="AlphaFoldDB" id="A0A968KVW3"/>
<evidence type="ECO:0000259" key="1">
    <source>
        <dbReference type="SMART" id="SM00382"/>
    </source>
</evidence>
<proteinExistence type="predicted"/>
<dbReference type="Pfam" id="PF07728">
    <property type="entry name" value="AAA_5"/>
    <property type="match status" value="1"/>
</dbReference>
<dbReference type="InterPro" id="IPR052934">
    <property type="entry name" value="Methyl-DNA_Rec/Restrict_Enz"/>
</dbReference>
<organism evidence="2 3">
    <name type="scientific">Entomospira culicis</name>
    <dbReference type="NCBI Taxonomy" id="2719989"/>
    <lineage>
        <taxon>Bacteria</taxon>
        <taxon>Pseudomonadati</taxon>
        <taxon>Spirochaetota</taxon>
        <taxon>Spirochaetia</taxon>
        <taxon>Spirochaetales</taxon>
        <taxon>Spirochaetaceae</taxon>
        <taxon>Entomospira</taxon>
    </lineage>
</organism>
<dbReference type="InterPro" id="IPR011704">
    <property type="entry name" value="ATPase_dyneun-rel_AAA"/>
</dbReference>
<accession>A0A968KVW3</accession>
<reference evidence="2" key="1">
    <citation type="submission" date="2020-03" db="EMBL/GenBank/DDBJ databases">
        <title>Spirochaetal bacteria isolated from arthropods constitute a novel genus Entomospira genus novum within the order Spirochaetales.</title>
        <authorList>
            <person name="Grana-Miraglia L."/>
            <person name="Sikutova S."/>
            <person name="Fingerle V."/>
            <person name="Sing A."/>
            <person name="Castillo-Ramirez S."/>
            <person name="Margos G."/>
            <person name="Rudolf I."/>
        </authorList>
    </citation>
    <scope>NUCLEOTIDE SEQUENCE</scope>
    <source>
        <strain evidence="2">BR149</strain>
    </source>
</reference>
<dbReference type="RefSeq" id="WP_167695664.1">
    <property type="nucleotide sequence ID" value="NZ_CP118181.1"/>
</dbReference>
<protein>
    <submittedName>
        <fullName evidence="2">AAA domain-containing protein</fullName>
    </submittedName>
</protein>
<feature type="domain" description="AAA+ ATPase" evidence="1">
    <location>
        <begin position="201"/>
        <end position="365"/>
    </location>
</feature>
<dbReference type="SMART" id="SM00382">
    <property type="entry name" value="AAA"/>
    <property type="match status" value="1"/>
</dbReference>
<evidence type="ECO:0000313" key="2">
    <source>
        <dbReference type="EMBL" id="NIZ69578.1"/>
    </source>
</evidence>
<sequence length="469" mass="53618">MNYWLMALGHGSEKQKHEMREDHFNQNLIGIGWSEVGDLSNVKSRARVNRLAEKEGSGGGNTTLALWQFSHEMAIGDIVYIKGGKGATRTVLARGIVDSDYVYDPERDYAHTRSVRWTHQEGKTLGSNAKNLPQKTLTKYDDPKRIRELEALYGIEDTLPEVDELLMDEPEVAGSYTKKDFLKEVFISEPEYKELTSLLERKKNVILQGAPGVGKTFAAKRLAYAIMGEKADDQIKMVQFHQSYSYEDFVMGYRPDGDGFSLKEGPFYQFCQKAREDKESDYFFIIDEINRGNMSKIFGELLMLVEDDKRGREYAMPLMYSNNDEEEDFYIPKNLYIIGMMNTADRSLAMIDYALRRRFAFFDMTPAFEKAGFITYQQEVGNSKFNQLIAVVKALNEVIRGDDSLGSGFEIGHSYFCTLLDEDGKPKSTIHPDIKGIVTHELIPLLKEYWFDDSTKVEKWSLELQSAIG</sequence>
<gene>
    <name evidence="2" type="ORF">HCT48_05035</name>
</gene>
<dbReference type="Proteomes" id="UP000778951">
    <property type="component" value="Unassembled WGS sequence"/>
</dbReference>
<comment type="caution">
    <text evidence="2">The sequence shown here is derived from an EMBL/GenBank/DDBJ whole genome shotgun (WGS) entry which is preliminary data.</text>
</comment>
<name>A0A968KVW3_9SPIO</name>
<dbReference type="CDD" id="cd00009">
    <property type="entry name" value="AAA"/>
    <property type="match status" value="1"/>
</dbReference>
<dbReference type="SUPFAM" id="SSF52540">
    <property type="entry name" value="P-loop containing nucleoside triphosphate hydrolases"/>
    <property type="match status" value="1"/>
</dbReference>
<dbReference type="PANTHER" id="PTHR37291">
    <property type="entry name" value="5-METHYLCYTOSINE-SPECIFIC RESTRICTION ENZYME B"/>
    <property type="match status" value="1"/>
</dbReference>